<sequence>MEEDYRAGGELLTSTGDIIGRWKEDLLNPTDTTSTEEVEVGTLRWTCPSPMLKSLSIAWRSGTVPLEWQTGVVVPLFKKGTRESVPTTGGSHFSAPLGRSTPGYWRENSDLIVEPRIQEEQCGFRISTSKSEAMVLDRKRVACPLRVGGQVLPQVEEFKYVRGLVHELGKDGV</sequence>
<gene>
    <name evidence="1" type="ORF">L3Q82_024241</name>
</gene>
<reference evidence="1" key="1">
    <citation type="submission" date="2022-04" db="EMBL/GenBank/DDBJ databases">
        <title>Jade perch genome.</title>
        <authorList>
            <person name="Chao B."/>
        </authorList>
    </citation>
    <scope>NUCLEOTIDE SEQUENCE</scope>
    <source>
        <strain evidence="1">CB-2022</strain>
    </source>
</reference>
<accession>A0ACB8WWL6</accession>
<proteinExistence type="predicted"/>
<protein>
    <submittedName>
        <fullName evidence="1">Uncharacterized protein</fullName>
    </submittedName>
</protein>
<name>A0ACB8WWL6_9TELE</name>
<dbReference type="EMBL" id="CM041536">
    <property type="protein sequence ID" value="KAI3371677.1"/>
    <property type="molecule type" value="Genomic_DNA"/>
</dbReference>
<dbReference type="Proteomes" id="UP000831701">
    <property type="component" value="Chromosome 6"/>
</dbReference>
<comment type="caution">
    <text evidence="1">The sequence shown here is derived from an EMBL/GenBank/DDBJ whole genome shotgun (WGS) entry which is preliminary data.</text>
</comment>
<keyword evidence="2" id="KW-1185">Reference proteome</keyword>
<evidence type="ECO:0000313" key="1">
    <source>
        <dbReference type="EMBL" id="KAI3371677.1"/>
    </source>
</evidence>
<organism evidence="1 2">
    <name type="scientific">Scortum barcoo</name>
    <name type="common">barcoo grunter</name>
    <dbReference type="NCBI Taxonomy" id="214431"/>
    <lineage>
        <taxon>Eukaryota</taxon>
        <taxon>Metazoa</taxon>
        <taxon>Chordata</taxon>
        <taxon>Craniata</taxon>
        <taxon>Vertebrata</taxon>
        <taxon>Euteleostomi</taxon>
        <taxon>Actinopterygii</taxon>
        <taxon>Neopterygii</taxon>
        <taxon>Teleostei</taxon>
        <taxon>Neoteleostei</taxon>
        <taxon>Acanthomorphata</taxon>
        <taxon>Eupercaria</taxon>
        <taxon>Centrarchiformes</taxon>
        <taxon>Terapontoidei</taxon>
        <taxon>Terapontidae</taxon>
        <taxon>Scortum</taxon>
    </lineage>
</organism>
<evidence type="ECO:0000313" key="2">
    <source>
        <dbReference type="Proteomes" id="UP000831701"/>
    </source>
</evidence>